<organism evidence="1">
    <name type="scientific">Salix viminalis</name>
    <name type="common">Common osier</name>
    <name type="synonym">Basket willow</name>
    <dbReference type="NCBI Taxonomy" id="40686"/>
    <lineage>
        <taxon>Eukaryota</taxon>
        <taxon>Viridiplantae</taxon>
        <taxon>Streptophyta</taxon>
        <taxon>Embryophyta</taxon>
        <taxon>Tracheophyta</taxon>
        <taxon>Spermatophyta</taxon>
        <taxon>Magnoliopsida</taxon>
        <taxon>eudicotyledons</taxon>
        <taxon>Gunneridae</taxon>
        <taxon>Pentapetalae</taxon>
        <taxon>rosids</taxon>
        <taxon>fabids</taxon>
        <taxon>Malpighiales</taxon>
        <taxon>Salicaceae</taxon>
        <taxon>Saliceae</taxon>
        <taxon>Salix</taxon>
    </lineage>
</organism>
<proteinExistence type="predicted"/>
<reference evidence="1" key="1">
    <citation type="submission" date="2019-03" db="EMBL/GenBank/DDBJ databases">
        <authorList>
            <person name="Mank J."/>
            <person name="Almeida P."/>
        </authorList>
    </citation>
    <scope>NUCLEOTIDE SEQUENCE</scope>
    <source>
        <strain evidence="1">78183</strain>
    </source>
</reference>
<name>A0A6N2M980_SALVM</name>
<dbReference type="AlphaFoldDB" id="A0A6N2M980"/>
<protein>
    <submittedName>
        <fullName evidence="1">Uncharacterized protein</fullName>
    </submittedName>
</protein>
<accession>A0A6N2M980</accession>
<dbReference type="EMBL" id="CAADRP010001597">
    <property type="protein sequence ID" value="VFU44379.1"/>
    <property type="molecule type" value="Genomic_DNA"/>
</dbReference>
<gene>
    <name evidence="1" type="ORF">SVIM_LOCUS272577</name>
</gene>
<sequence>MVNKILNSFNQFCFQNCCFLLEKHHFVHSWSFSSLGCMTFSANFELNRIQYMLFVFLLIMLEAGVTADIFFNRDWEEDFPEDPSGSFDQFKGFIRSSFQLCKWIGLSVVHTGDDFHKDQLISSDEPVQVLKISEKEKALWMYPTLWHKHHNIELT</sequence>
<evidence type="ECO:0000313" key="1">
    <source>
        <dbReference type="EMBL" id="VFU44379.1"/>
    </source>
</evidence>